<evidence type="ECO:0000256" key="1">
    <source>
        <dbReference type="SAM" id="SignalP"/>
    </source>
</evidence>
<name>A0ABT2VPJ1_9ALTE</name>
<dbReference type="EMBL" id="JAOTJC010000008">
    <property type="protein sequence ID" value="MCU7555228.1"/>
    <property type="molecule type" value="Genomic_DNA"/>
</dbReference>
<reference evidence="4" key="1">
    <citation type="submission" date="2023-07" db="EMBL/GenBank/DDBJ databases">
        <title>Study on multiphase classification of strain Alteromonas salexigens isolated from the Yellow Sea.</title>
        <authorList>
            <person name="Sun L."/>
        </authorList>
    </citation>
    <scope>NUCLEOTIDE SEQUENCE [LARGE SCALE GENOMIC DNA]</scope>
    <source>
        <strain evidence="4">ASW11-19</strain>
    </source>
</reference>
<evidence type="ECO:0000259" key="2">
    <source>
        <dbReference type="Pfam" id="PF13529"/>
    </source>
</evidence>
<dbReference type="Gene3D" id="1.25.40.10">
    <property type="entry name" value="Tetratricopeptide repeat domain"/>
    <property type="match status" value="1"/>
</dbReference>
<gene>
    <name evidence="3" type="ORF">OCL06_11550</name>
</gene>
<organism evidence="3 4">
    <name type="scientific">Alteromonas salexigens</name>
    <dbReference type="NCBI Taxonomy" id="2982530"/>
    <lineage>
        <taxon>Bacteria</taxon>
        <taxon>Pseudomonadati</taxon>
        <taxon>Pseudomonadota</taxon>
        <taxon>Gammaproteobacteria</taxon>
        <taxon>Alteromonadales</taxon>
        <taxon>Alteromonadaceae</taxon>
        <taxon>Alteromonas/Salinimonas group</taxon>
        <taxon>Alteromonas</taxon>
    </lineage>
</organism>
<feature type="chain" id="PRO_5045802966" evidence="1">
    <location>
        <begin position="24"/>
        <end position="326"/>
    </location>
</feature>
<feature type="domain" description="Peptidase C39-like" evidence="2">
    <location>
        <begin position="46"/>
        <end position="156"/>
    </location>
</feature>
<protein>
    <submittedName>
        <fullName evidence="3">PA2778 family cysteine peptidase</fullName>
    </submittedName>
</protein>
<dbReference type="Pfam" id="PF13529">
    <property type="entry name" value="Peptidase_C39_2"/>
    <property type="match status" value="1"/>
</dbReference>
<dbReference type="Proteomes" id="UP001209257">
    <property type="component" value="Unassembled WGS sequence"/>
</dbReference>
<comment type="caution">
    <text evidence="3">The sequence shown here is derived from an EMBL/GenBank/DDBJ whole genome shotgun (WGS) entry which is preliminary data.</text>
</comment>
<feature type="signal peptide" evidence="1">
    <location>
        <begin position="1"/>
        <end position="23"/>
    </location>
</feature>
<dbReference type="NCBIfam" id="NF033920">
    <property type="entry name" value="C39_PA2778_fam"/>
    <property type="match status" value="1"/>
</dbReference>
<keyword evidence="1" id="KW-0732">Signal</keyword>
<dbReference type="InterPro" id="IPR039564">
    <property type="entry name" value="Peptidase_C39-like"/>
</dbReference>
<dbReference type="InterPro" id="IPR011990">
    <property type="entry name" value="TPR-like_helical_dom_sf"/>
</dbReference>
<dbReference type="RefSeq" id="WP_262994669.1">
    <property type="nucleotide sequence ID" value="NZ_JAOTJC010000008.1"/>
</dbReference>
<accession>A0ABT2VPJ1</accession>
<evidence type="ECO:0000313" key="4">
    <source>
        <dbReference type="Proteomes" id="UP001209257"/>
    </source>
</evidence>
<dbReference type="PROSITE" id="PS51257">
    <property type="entry name" value="PROKAR_LIPOPROTEIN"/>
    <property type="match status" value="1"/>
</dbReference>
<proteinExistence type="predicted"/>
<evidence type="ECO:0000313" key="3">
    <source>
        <dbReference type="EMBL" id="MCU7555228.1"/>
    </source>
</evidence>
<dbReference type="SUPFAM" id="SSF48452">
    <property type="entry name" value="TPR-like"/>
    <property type="match status" value="1"/>
</dbReference>
<sequence>MLKKTYQACLLAGFFLILTGCQATPQTDRLTKQPPADIPAAYYIQHVPFTAQQQYYCGPTTLSEVFGYHGYPVAPEAIAPRIFIPEREGSLQLEMVSATRQFGFLPYTEQGTLNKLLQLVSADIPVIVLQNLSVEWLPQWHYAVVIGYDLSTETLTLHTGVTPDYTMALTVFERTWARGNHWMLAPLPHNKVSEHLNAFTYVSAAYDMLTTGQASKALPFLEAATSYWPDDWLAYFLLGNHYLSTHPEQAIDWFAKGFHAGQHHPAYLNNFAHVLAQEGCKEQALELLRMGRDAFPDEKMLVVTEQQVTQIDSNMRCPGGEGIDMR</sequence>
<dbReference type="Gene3D" id="3.90.70.10">
    <property type="entry name" value="Cysteine proteinases"/>
    <property type="match status" value="1"/>
</dbReference>
<keyword evidence="4" id="KW-1185">Reference proteome</keyword>